<keyword evidence="3" id="KW-1185">Reference proteome</keyword>
<evidence type="ECO:0000256" key="1">
    <source>
        <dbReference type="SAM" id="SignalP"/>
    </source>
</evidence>
<sequence>MAGGRFGIMGFGTVLALMEIARGKLCFALDNRVRCIHGDFGVRGWPLDLIGYYAPTVSWRLLNIRGKLQRLLAHGILERGSIQQHHVFMHMSVRAYTFFSHVLSGWVFTLLNLHDCSFCFYLMLAHGYLLANLWEEMRTRPKWLSKGNIRHASCRVFAPR</sequence>
<protein>
    <submittedName>
        <fullName evidence="2">Uncharacterized protein</fullName>
    </submittedName>
</protein>
<accession>A0AAN9RBD9</accession>
<comment type="caution">
    <text evidence="2">The sequence shown here is derived from an EMBL/GenBank/DDBJ whole genome shotgun (WGS) entry which is preliminary data.</text>
</comment>
<dbReference type="EMBL" id="JAYMYQ010000001">
    <property type="protein sequence ID" value="KAK7360543.1"/>
    <property type="molecule type" value="Genomic_DNA"/>
</dbReference>
<dbReference type="Proteomes" id="UP001367508">
    <property type="component" value="Unassembled WGS sequence"/>
</dbReference>
<dbReference type="AlphaFoldDB" id="A0AAN9RBD9"/>
<organism evidence="2 3">
    <name type="scientific">Canavalia gladiata</name>
    <name type="common">Sword bean</name>
    <name type="synonym">Dolichos gladiatus</name>
    <dbReference type="NCBI Taxonomy" id="3824"/>
    <lineage>
        <taxon>Eukaryota</taxon>
        <taxon>Viridiplantae</taxon>
        <taxon>Streptophyta</taxon>
        <taxon>Embryophyta</taxon>
        <taxon>Tracheophyta</taxon>
        <taxon>Spermatophyta</taxon>
        <taxon>Magnoliopsida</taxon>
        <taxon>eudicotyledons</taxon>
        <taxon>Gunneridae</taxon>
        <taxon>Pentapetalae</taxon>
        <taxon>rosids</taxon>
        <taxon>fabids</taxon>
        <taxon>Fabales</taxon>
        <taxon>Fabaceae</taxon>
        <taxon>Papilionoideae</taxon>
        <taxon>50 kb inversion clade</taxon>
        <taxon>NPAAA clade</taxon>
        <taxon>indigoferoid/millettioid clade</taxon>
        <taxon>Phaseoleae</taxon>
        <taxon>Canavalia</taxon>
    </lineage>
</organism>
<feature type="signal peptide" evidence="1">
    <location>
        <begin position="1"/>
        <end position="23"/>
    </location>
</feature>
<proteinExistence type="predicted"/>
<reference evidence="2 3" key="1">
    <citation type="submission" date="2024-01" db="EMBL/GenBank/DDBJ databases">
        <title>The genomes of 5 underutilized Papilionoideae crops provide insights into root nodulation and disease resistanc.</title>
        <authorList>
            <person name="Jiang F."/>
        </authorList>
    </citation>
    <scope>NUCLEOTIDE SEQUENCE [LARGE SCALE GENOMIC DNA]</scope>
    <source>
        <strain evidence="2">LVBAO_FW01</strain>
        <tissue evidence="2">Leaves</tissue>
    </source>
</reference>
<evidence type="ECO:0000313" key="2">
    <source>
        <dbReference type="EMBL" id="KAK7360543.1"/>
    </source>
</evidence>
<keyword evidence="1" id="KW-0732">Signal</keyword>
<feature type="chain" id="PRO_5043042012" evidence="1">
    <location>
        <begin position="24"/>
        <end position="160"/>
    </location>
</feature>
<name>A0AAN9RBD9_CANGL</name>
<evidence type="ECO:0000313" key="3">
    <source>
        <dbReference type="Proteomes" id="UP001367508"/>
    </source>
</evidence>
<gene>
    <name evidence="2" type="ORF">VNO77_02548</name>
</gene>